<name>A0A955L8K2_9BACT</name>
<sequence>MAKSKAKKPNPFTTVTPLSRLIALILFVSLPIISLIIGIGIGKSCGL</sequence>
<proteinExistence type="predicted"/>
<keyword evidence="1" id="KW-0472">Membrane</keyword>
<organism evidence="2 3">
    <name type="scientific">Candidatus Dojkabacteria bacterium</name>
    <dbReference type="NCBI Taxonomy" id="2099670"/>
    <lineage>
        <taxon>Bacteria</taxon>
        <taxon>Candidatus Dojkabacteria</taxon>
    </lineage>
</organism>
<keyword evidence="1" id="KW-1133">Transmembrane helix</keyword>
<reference evidence="2" key="1">
    <citation type="submission" date="2020-04" db="EMBL/GenBank/DDBJ databases">
        <authorList>
            <person name="Zhang T."/>
        </authorList>
    </citation>
    <scope>NUCLEOTIDE SEQUENCE</scope>
    <source>
        <strain evidence="2">HKST-UBA11</strain>
    </source>
</reference>
<accession>A0A955L8K2</accession>
<comment type="caution">
    <text evidence="2">The sequence shown here is derived from an EMBL/GenBank/DDBJ whole genome shotgun (WGS) entry which is preliminary data.</text>
</comment>
<keyword evidence="1" id="KW-0812">Transmembrane</keyword>
<reference evidence="2" key="2">
    <citation type="journal article" date="2021" name="Microbiome">
        <title>Successional dynamics and alternative stable states in a saline activated sludge microbial community over 9 years.</title>
        <authorList>
            <person name="Wang Y."/>
            <person name="Ye J."/>
            <person name="Ju F."/>
            <person name="Liu L."/>
            <person name="Boyd J.A."/>
            <person name="Deng Y."/>
            <person name="Parks D.H."/>
            <person name="Jiang X."/>
            <person name="Yin X."/>
            <person name="Woodcroft B.J."/>
            <person name="Tyson G.W."/>
            <person name="Hugenholtz P."/>
            <person name="Polz M.F."/>
            <person name="Zhang T."/>
        </authorList>
    </citation>
    <scope>NUCLEOTIDE SEQUENCE</scope>
    <source>
        <strain evidence="2">HKST-UBA11</strain>
    </source>
</reference>
<evidence type="ECO:0000313" key="2">
    <source>
        <dbReference type="EMBL" id="MCA9385696.1"/>
    </source>
</evidence>
<protein>
    <submittedName>
        <fullName evidence="2">Uncharacterized protein</fullName>
    </submittedName>
</protein>
<dbReference type="AlphaFoldDB" id="A0A955L8K2"/>
<evidence type="ECO:0000256" key="1">
    <source>
        <dbReference type="SAM" id="Phobius"/>
    </source>
</evidence>
<feature type="transmembrane region" description="Helical" evidence="1">
    <location>
        <begin position="21"/>
        <end position="41"/>
    </location>
</feature>
<evidence type="ECO:0000313" key="3">
    <source>
        <dbReference type="Proteomes" id="UP000754563"/>
    </source>
</evidence>
<dbReference type="EMBL" id="JAGQLH010000037">
    <property type="protein sequence ID" value="MCA9385696.1"/>
    <property type="molecule type" value="Genomic_DNA"/>
</dbReference>
<gene>
    <name evidence="2" type="ORF">KC717_03535</name>
</gene>
<dbReference type="Proteomes" id="UP000754563">
    <property type="component" value="Unassembled WGS sequence"/>
</dbReference>